<dbReference type="AlphaFoldDB" id="A0AAV9WEM2"/>
<proteinExistence type="predicted"/>
<sequence>MEICFTETRILGIGIFYRLEASSEKNNRKNRKSRLTTVNLFGSIGPAIAKYPITRSPLFSAG</sequence>
<gene>
    <name evidence="1" type="ORF">TWF481_005098</name>
</gene>
<evidence type="ECO:0000313" key="2">
    <source>
        <dbReference type="Proteomes" id="UP001370758"/>
    </source>
</evidence>
<name>A0AAV9WEM2_9PEZI</name>
<dbReference type="Proteomes" id="UP001370758">
    <property type="component" value="Unassembled WGS sequence"/>
</dbReference>
<organism evidence="1 2">
    <name type="scientific">Arthrobotrys musiformis</name>
    <dbReference type="NCBI Taxonomy" id="47236"/>
    <lineage>
        <taxon>Eukaryota</taxon>
        <taxon>Fungi</taxon>
        <taxon>Dikarya</taxon>
        <taxon>Ascomycota</taxon>
        <taxon>Pezizomycotina</taxon>
        <taxon>Orbiliomycetes</taxon>
        <taxon>Orbiliales</taxon>
        <taxon>Orbiliaceae</taxon>
        <taxon>Arthrobotrys</taxon>
    </lineage>
</organism>
<comment type="caution">
    <text evidence="1">The sequence shown here is derived from an EMBL/GenBank/DDBJ whole genome shotgun (WGS) entry which is preliminary data.</text>
</comment>
<accession>A0AAV9WEM2</accession>
<reference evidence="1 2" key="1">
    <citation type="submission" date="2023-08" db="EMBL/GenBank/DDBJ databases">
        <authorList>
            <person name="Palmer J.M."/>
        </authorList>
    </citation>
    <scope>NUCLEOTIDE SEQUENCE [LARGE SCALE GENOMIC DNA]</scope>
    <source>
        <strain evidence="1 2">TWF481</strain>
    </source>
</reference>
<keyword evidence="2" id="KW-1185">Reference proteome</keyword>
<dbReference type="EMBL" id="JAVHJL010000003">
    <property type="protein sequence ID" value="KAK6506642.1"/>
    <property type="molecule type" value="Genomic_DNA"/>
</dbReference>
<protein>
    <submittedName>
        <fullName evidence="1">Uncharacterized protein</fullName>
    </submittedName>
</protein>
<evidence type="ECO:0000313" key="1">
    <source>
        <dbReference type="EMBL" id="KAK6506642.1"/>
    </source>
</evidence>